<dbReference type="GO" id="GO:0005484">
    <property type="term" value="F:SNAP receptor activity"/>
    <property type="evidence" value="ECO:0007669"/>
    <property type="project" value="InterPro"/>
</dbReference>
<dbReference type="AlphaFoldDB" id="A0A9W8H3D4"/>
<dbReference type="OrthoDB" id="430637at2759"/>
<comment type="subcellular location">
    <subcellularLocation>
        <location evidence="8">Endomembrane system</location>
        <topology evidence="8">Single-pass type IV membrane protein</topology>
    </subcellularLocation>
</comment>
<name>A0A9W8H3D4_9FUNG</name>
<dbReference type="InterPro" id="IPR007705">
    <property type="entry name" value="Vesicle_trsprt_v-SNARE_N"/>
</dbReference>
<protein>
    <submittedName>
        <fullName evidence="13">Vesicle transport V-snare protein</fullName>
    </submittedName>
</protein>
<evidence type="ECO:0000256" key="11">
    <source>
        <dbReference type="SAM" id="Phobius"/>
    </source>
</evidence>
<evidence type="ECO:0000256" key="6">
    <source>
        <dbReference type="ARBA" id="ARBA00023054"/>
    </source>
</evidence>
<dbReference type="GO" id="GO:0005794">
    <property type="term" value="C:Golgi apparatus"/>
    <property type="evidence" value="ECO:0007669"/>
    <property type="project" value="InterPro"/>
</dbReference>
<dbReference type="GO" id="GO:0012507">
    <property type="term" value="C:ER to Golgi transport vesicle membrane"/>
    <property type="evidence" value="ECO:0007669"/>
    <property type="project" value="TreeGrafter"/>
</dbReference>
<proteinExistence type="inferred from homology"/>
<sequence>MSSELFDSYETEYSALITSARHRLETTLPRLVGAERRQALQTTEQELSEALELAEQLEVELLSLGGAQRARAGPRIRQYKEDVARLQQEAKRVAQGMGNHEANRRALLGDRAVDSSSASEGGALDGDQRTRLLSGNERLEGGTRRLQESHRIAIETEAVGAGILQDLRAQREQIVSTRNTLMEADAHIDRSQRTLRTMTRRLMANKMITTGIVVVGVALVLLILYVKLVR</sequence>
<feature type="coiled-coil region" evidence="9">
    <location>
        <begin position="37"/>
        <end position="96"/>
    </location>
</feature>
<dbReference type="GO" id="GO:0005829">
    <property type="term" value="C:cytosol"/>
    <property type="evidence" value="ECO:0007669"/>
    <property type="project" value="GOC"/>
</dbReference>
<keyword evidence="14" id="KW-1185">Reference proteome</keyword>
<keyword evidence="4" id="KW-0653">Protein transport</keyword>
<dbReference type="InterPro" id="IPR027027">
    <property type="entry name" value="GOSR2/Membrin/Bos1"/>
</dbReference>
<comment type="similarity">
    <text evidence="1">Belongs to the VTI1 family.</text>
</comment>
<evidence type="ECO:0000256" key="1">
    <source>
        <dbReference type="ARBA" id="ARBA00006108"/>
    </source>
</evidence>
<evidence type="ECO:0000256" key="8">
    <source>
        <dbReference type="ARBA" id="ARBA00046280"/>
    </source>
</evidence>
<dbReference type="GO" id="GO:0006896">
    <property type="term" value="P:Golgi to vacuole transport"/>
    <property type="evidence" value="ECO:0007669"/>
    <property type="project" value="TreeGrafter"/>
</dbReference>
<dbReference type="GO" id="GO:0005789">
    <property type="term" value="C:endoplasmic reticulum membrane"/>
    <property type="evidence" value="ECO:0007669"/>
    <property type="project" value="TreeGrafter"/>
</dbReference>
<dbReference type="SUPFAM" id="SSF58038">
    <property type="entry name" value="SNARE fusion complex"/>
    <property type="match status" value="1"/>
</dbReference>
<dbReference type="PIRSF" id="PIRSF028865">
    <property type="entry name" value="Membrin-2"/>
    <property type="match status" value="1"/>
</dbReference>
<evidence type="ECO:0000259" key="12">
    <source>
        <dbReference type="Pfam" id="PF05008"/>
    </source>
</evidence>
<reference evidence="13" key="1">
    <citation type="submission" date="2022-07" db="EMBL/GenBank/DDBJ databases">
        <title>Phylogenomic reconstructions and comparative analyses of Kickxellomycotina fungi.</title>
        <authorList>
            <person name="Reynolds N.K."/>
            <person name="Stajich J.E."/>
            <person name="Barry K."/>
            <person name="Grigoriev I.V."/>
            <person name="Crous P."/>
            <person name="Smith M.E."/>
        </authorList>
    </citation>
    <scope>NUCLEOTIDE SEQUENCE</scope>
    <source>
        <strain evidence="13">BCRC 34489</strain>
    </source>
</reference>
<feature type="transmembrane region" description="Helical" evidence="11">
    <location>
        <begin position="207"/>
        <end position="226"/>
    </location>
</feature>
<evidence type="ECO:0000313" key="14">
    <source>
        <dbReference type="Proteomes" id="UP001140172"/>
    </source>
</evidence>
<dbReference type="GO" id="GO:0006886">
    <property type="term" value="P:intracellular protein transport"/>
    <property type="evidence" value="ECO:0007669"/>
    <property type="project" value="InterPro"/>
</dbReference>
<keyword evidence="3 11" id="KW-0812">Transmembrane</keyword>
<comment type="caution">
    <text evidence="13">The sequence shown here is derived from an EMBL/GenBank/DDBJ whole genome shotgun (WGS) entry which is preliminary data.</text>
</comment>
<evidence type="ECO:0000256" key="7">
    <source>
        <dbReference type="ARBA" id="ARBA00023136"/>
    </source>
</evidence>
<dbReference type="GO" id="GO:0031902">
    <property type="term" value="C:late endosome membrane"/>
    <property type="evidence" value="ECO:0007669"/>
    <property type="project" value="TreeGrafter"/>
</dbReference>
<evidence type="ECO:0000256" key="3">
    <source>
        <dbReference type="ARBA" id="ARBA00022692"/>
    </source>
</evidence>
<keyword evidence="6 9" id="KW-0175">Coiled coil</keyword>
<dbReference type="Gene3D" id="1.20.58.400">
    <property type="entry name" value="t-snare proteins"/>
    <property type="match status" value="1"/>
</dbReference>
<dbReference type="GO" id="GO:0000149">
    <property type="term" value="F:SNARE binding"/>
    <property type="evidence" value="ECO:0007669"/>
    <property type="project" value="TreeGrafter"/>
</dbReference>
<gene>
    <name evidence="13" type="primary">vti1</name>
    <name evidence="13" type="ORF">GGI15_004654</name>
</gene>
<evidence type="ECO:0000256" key="9">
    <source>
        <dbReference type="SAM" id="Coils"/>
    </source>
</evidence>
<dbReference type="SUPFAM" id="SSF47661">
    <property type="entry name" value="t-snare proteins"/>
    <property type="match status" value="1"/>
</dbReference>
<keyword evidence="7 11" id="KW-0472">Membrane</keyword>
<evidence type="ECO:0000256" key="10">
    <source>
        <dbReference type="SAM" id="MobiDB-lite"/>
    </source>
</evidence>
<evidence type="ECO:0000256" key="5">
    <source>
        <dbReference type="ARBA" id="ARBA00022989"/>
    </source>
</evidence>
<accession>A0A9W8H3D4</accession>
<dbReference type="InterPro" id="IPR038407">
    <property type="entry name" value="v-SNARE_N_sf"/>
</dbReference>
<dbReference type="GO" id="GO:0006891">
    <property type="term" value="P:intra-Golgi vesicle-mediated transport"/>
    <property type="evidence" value="ECO:0007669"/>
    <property type="project" value="TreeGrafter"/>
</dbReference>
<dbReference type="EMBL" id="JANBUM010000447">
    <property type="protein sequence ID" value="KAJ2777002.1"/>
    <property type="molecule type" value="Genomic_DNA"/>
</dbReference>
<feature type="region of interest" description="Disordered" evidence="10">
    <location>
        <begin position="111"/>
        <end position="134"/>
    </location>
</feature>
<dbReference type="GO" id="GO:0048280">
    <property type="term" value="P:vesicle fusion with Golgi apparatus"/>
    <property type="evidence" value="ECO:0007669"/>
    <property type="project" value="TreeGrafter"/>
</dbReference>
<evidence type="ECO:0000313" key="13">
    <source>
        <dbReference type="EMBL" id="KAJ2777002.1"/>
    </source>
</evidence>
<dbReference type="Proteomes" id="UP001140172">
    <property type="component" value="Unassembled WGS sequence"/>
</dbReference>
<keyword evidence="5 11" id="KW-1133">Transmembrane helix</keyword>
<organism evidence="13 14">
    <name type="scientific">Coemansia interrupta</name>
    <dbReference type="NCBI Taxonomy" id="1126814"/>
    <lineage>
        <taxon>Eukaryota</taxon>
        <taxon>Fungi</taxon>
        <taxon>Fungi incertae sedis</taxon>
        <taxon>Zoopagomycota</taxon>
        <taxon>Kickxellomycotina</taxon>
        <taxon>Kickxellomycetes</taxon>
        <taxon>Kickxellales</taxon>
        <taxon>Kickxellaceae</taxon>
        <taxon>Coemansia</taxon>
    </lineage>
</organism>
<dbReference type="Gene3D" id="1.20.5.110">
    <property type="match status" value="1"/>
</dbReference>
<dbReference type="PANTHER" id="PTHR21230">
    <property type="entry name" value="VESICLE TRANSPORT V-SNARE PROTEIN VTI1-RELATED"/>
    <property type="match status" value="1"/>
</dbReference>
<dbReference type="Pfam" id="PF12352">
    <property type="entry name" value="V-SNARE_C"/>
    <property type="match status" value="1"/>
</dbReference>
<keyword evidence="2" id="KW-0813">Transport</keyword>
<feature type="domain" description="Vesicle transport v-SNARE N-terminal" evidence="12">
    <location>
        <begin position="1"/>
        <end position="93"/>
    </location>
</feature>
<dbReference type="PANTHER" id="PTHR21230:SF26">
    <property type="entry name" value="VESICLE TRANSPORT THROUGH INTERACTION WITH T-SNARES HOMOLOG 1A"/>
    <property type="match status" value="1"/>
</dbReference>
<dbReference type="InterPro" id="IPR010989">
    <property type="entry name" value="SNARE"/>
</dbReference>
<dbReference type="CDD" id="cd15862">
    <property type="entry name" value="SNARE_Vti1"/>
    <property type="match status" value="1"/>
</dbReference>
<dbReference type="Pfam" id="PF05008">
    <property type="entry name" value="V-SNARE"/>
    <property type="match status" value="1"/>
</dbReference>
<dbReference type="GO" id="GO:0016236">
    <property type="term" value="P:macroautophagy"/>
    <property type="evidence" value="ECO:0007669"/>
    <property type="project" value="TreeGrafter"/>
</dbReference>
<evidence type="ECO:0000256" key="4">
    <source>
        <dbReference type="ARBA" id="ARBA00022927"/>
    </source>
</evidence>
<evidence type="ECO:0000256" key="2">
    <source>
        <dbReference type="ARBA" id="ARBA00022448"/>
    </source>
</evidence>
<dbReference type="GO" id="GO:0042147">
    <property type="term" value="P:retrograde transport, endosome to Golgi"/>
    <property type="evidence" value="ECO:0007669"/>
    <property type="project" value="TreeGrafter"/>
</dbReference>
<dbReference type="GO" id="GO:0031201">
    <property type="term" value="C:SNARE complex"/>
    <property type="evidence" value="ECO:0007669"/>
    <property type="project" value="TreeGrafter"/>
</dbReference>
<dbReference type="FunFam" id="1.20.5.110:FF:000002">
    <property type="entry name" value="Vesicle transport through interaction with t-SNAREsB"/>
    <property type="match status" value="1"/>
</dbReference>